<reference evidence="6" key="1">
    <citation type="journal article" date="2020" name="Stud. Mycol.">
        <title>101 Dothideomycetes genomes: a test case for predicting lifestyles and emergence of pathogens.</title>
        <authorList>
            <person name="Haridas S."/>
            <person name="Albert R."/>
            <person name="Binder M."/>
            <person name="Bloem J."/>
            <person name="Labutti K."/>
            <person name="Salamov A."/>
            <person name="Andreopoulos B."/>
            <person name="Baker S."/>
            <person name="Barry K."/>
            <person name="Bills G."/>
            <person name="Bluhm B."/>
            <person name="Cannon C."/>
            <person name="Castanera R."/>
            <person name="Culley D."/>
            <person name="Daum C."/>
            <person name="Ezra D."/>
            <person name="Gonzalez J."/>
            <person name="Henrissat B."/>
            <person name="Kuo A."/>
            <person name="Liang C."/>
            <person name="Lipzen A."/>
            <person name="Lutzoni F."/>
            <person name="Magnuson J."/>
            <person name="Mondo S."/>
            <person name="Nolan M."/>
            <person name="Ohm R."/>
            <person name="Pangilinan J."/>
            <person name="Park H.-J."/>
            <person name="Ramirez L."/>
            <person name="Alfaro M."/>
            <person name="Sun H."/>
            <person name="Tritt A."/>
            <person name="Yoshinaga Y."/>
            <person name="Zwiers L.-H."/>
            <person name="Turgeon B."/>
            <person name="Goodwin S."/>
            <person name="Spatafora J."/>
            <person name="Crous P."/>
            <person name="Grigoriev I."/>
        </authorList>
    </citation>
    <scope>NUCLEOTIDE SEQUENCE</scope>
    <source>
        <strain evidence="6">CBS 161.51</strain>
    </source>
</reference>
<dbReference type="AlphaFoldDB" id="A0A6A5T457"/>
<dbReference type="CDD" id="cd16871">
    <property type="entry name" value="ARID_Swi1p-like"/>
    <property type="match status" value="1"/>
</dbReference>
<dbReference type="GO" id="GO:0006357">
    <property type="term" value="P:regulation of transcription by RNA polymerase II"/>
    <property type="evidence" value="ECO:0007669"/>
    <property type="project" value="TreeGrafter"/>
</dbReference>
<keyword evidence="3" id="KW-0539">Nucleus</keyword>
<dbReference type="Proteomes" id="UP000800038">
    <property type="component" value="Unassembled WGS sequence"/>
</dbReference>
<keyword evidence="1" id="KW-0805">Transcription regulation</keyword>
<evidence type="ECO:0000313" key="6">
    <source>
        <dbReference type="EMBL" id="KAF1946672.1"/>
    </source>
</evidence>
<dbReference type="Gene3D" id="1.10.150.60">
    <property type="entry name" value="ARID DNA-binding domain"/>
    <property type="match status" value="1"/>
</dbReference>
<gene>
    <name evidence="6" type="ORF">EJ02DRAFT_366822</name>
</gene>
<feature type="compositionally biased region" description="Low complexity" evidence="4">
    <location>
        <begin position="365"/>
        <end position="388"/>
    </location>
</feature>
<dbReference type="InterPro" id="IPR051232">
    <property type="entry name" value="ARID/SWI1_ChromRemod"/>
</dbReference>
<accession>A0A6A5T457</accession>
<evidence type="ECO:0000256" key="4">
    <source>
        <dbReference type="SAM" id="MobiDB-lite"/>
    </source>
</evidence>
<sequence>MDFQSPQNGMYDPSSFIDPSAIAAPQMNGARAYPMSSVPQKRDSTGAALSLSRSQTPSQAQFGFQHQQAFTNTPSPTMQSQNYAPGQLAPQRMQTASPAQNPHAPQMSPMGFQGSPMNQAFPANAGGQFPVQSVQLSQNLQSRQLEAQRQYAMRLQAQAHQQQQLGNLAASNMAARQGQQMGGQMPGAMQNPGMQQNMMQAQAQAQGHQQNAQIQSQQFVKNVAALMAQHQRPFNPQPQCAGRLINLQNLYAAVMRFKGCRNVTHAQAWPKVAQMLNIHPQQYPQAPEELRQIYELNLSVYETAYFQRQQQMKGMPPQGHMGSMGQQMSPTRPAIPGQQNHISGQQEYLQQLQRSQEAIKQQQLQRQSFPPAQQPQQQLDPPSHPQQSTPLQSNAVLPSVNGTTPQAAGSARKSLSRPLEGTPTQGEEPGQAQSSPIKQEDNATATEPATAAVEETEKRKPVIEQDDGTRVYQPAYRTQDKWGGLDFDSDNFKNMIDTITNFKPNVPLLPEMGVIDIRALTMSLRSGLHAETRLALDTLIRITYDNTVQLNLSHCEDLTDVLVELAEDELEKLGNDKPEVTDILDLTPYEDVLQHCRDEAATLQELPDAGSQAYHLDRTADRLLAITTIFRNLSFLEVNHDSLVSAPVLRFLANFIRLVGTRVLLLRSHINTFDFMKDIITFFSNTSAKVVLPSREDAYAVLHFLCAFAPCPRPAEPVKFTPFNPQIHRYLPSAVDSLAKLLARDDPNRTYYKQIFVNEATSTPPYDLLTRSFALAISVVPDRNYIENRMYQMKEPRPKEVRMFEARIADSRKAYLMQGMLAADILASLAPGPESGICRSWLESEDGWAHSLLKFAMSLSATDAQNPPPPLNHRGQRPMDHDREGFQLIVHRALSTLKRLGDKSKGGDPLVKSVQMNGHMNHDNAEDEDEDDTEIFDFNGSTWRVKADILPRKETLLGALLTAQLDVRSLNQFCKIGYLDE</sequence>
<dbReference type="SUPFAM" id="SSF46774">
    <property type="entry name" value="ARID-like"/>
    <property type="match status" value="1"/>
</dbReference>
<protein>
    <recommendedName>
        <fullName evidence="5">ARID domain-containing protein</fullName>
    </recommendedName>
</protein>
<dbReference type="GO" id="GO:0016514">
    <property type="term" value="C:SWI/SNF complex"/>
    <property type="evidence" value="ECO:0007669"/>
    <property type="project" value="TreeGrafter"/>
</dbReference>
<feature type="compositionally biased region" description="Basic and acidic residues" evidence="4">
    <location>
        <begin position="455"/>
        <end position="469"/>
    </location>
</feature>
<feature type="compositionally biased region" description="Low complexity" evidence="4">
    <location>
        <begin position="443"/>
        <end position="453"/>
    </location>
</feature>
<feature type="region of interest" description="Disordered" evidence="4">
    <location>
        <begin position="90"/>
        <end position="126"/>
    </location>
</feature>
<evidence type="ECO:0000256" key="1">
    <source>
        <dbReference type="ARBA" id="ARBA00023015"/>
    </source>
</evidence>
<feature type="domain" description="ARID" evidence="5">
    <location>
        <begin position="213"/>
        <end position="306"/>
    </location>
</feature>
<name>A0A6A5T457_9PLEO</name>
<evidence type="ECO:0000313" key="7">
    <source>
        <dbReference type="Proteomes" id="UP000800038"/>
    </source>
</evidence>
<dbReference type="SMART" id="SM00501">
    <property type="entry name" value="BRIGHT"/>
    <property type="match status" value="1"/>
</dbReference>
<feature type="region of interest" description="Disordered" evidence="4">
    <location>
        <begin position="312"/>
        <end position="469"/>
    </location>
</feature>
<feature type="region of interest" description="Disordered" evidence="4">
    <location>
        <begin position="1"/>
        <end position="62"/>
    </location>
</feature>
<evidence type="ECO:0000256" key="2">
    <source>
        <dbReference type="ARBA" id="ARBA00023163"/>
    </source>
</evidence>
<dbReference type="PANTHER" id="PTHR13964">
    <property type="entry name" value="RBP-RELATED"/>
    <property type="match status" value="1"/>
</dbReference>
<dbReference type="InterPro" id="IPR036431">
    <property type="entry name" value="ARID_dom_sf"/>
</dbReference>
<dbReference type="Pfam" id="PF01388">
    <property type="entry name" value="ARID"/>
    <property type="match status" value="1"/>
</dbReference>
<dbReference type="PANTHER" id="PTHR13964:SF27">
    <property type="entry name" value="HAT-TRICK, ISOFORM D"/>
    <property type="match status" value="1"/>
</dbReference>
<dbReference type="OrthoDB" id="1938591at2759"/>
<organism evidence="6 7">
    <name type="scientific">Clathrospora elynae</name>
    <dbReference type="NCBI Taxonomy" id="706981"/>
    <lineage>
        <taxon>Eukaryota</taxon>
        <taxon>Fungi</taxon>
        <taxon>Dikarya</taxon>
        <taxon>Ascomycota</taxon>
        <taxon>Pezizomycotina</taxon>
        <taxon>Dothideomycetes</taxon>
        <taxon>Pleosporomycetidae</taxon>
        <taxon>Pleosporales</taxon>
        <taxon>Diademaceae</taxon>
        <taxon>Clathrospora</taxon>
    </lineage>
</organism>
<keyword evidence="2" id="KW-0804">Transcription</keyword>
<dbReference type="SMART" id="SM01014">
    <property type="entry name" value="ARID"/>
    <property type="match status" value="1"/>
</dbReference>
<feature type="compositionally biased region" description="Polar residues" evidence="4">
    <location>
        <begin position="389"/>
        <end position="407"/>
    </location>
</feature>
<dbReference type="GO" id="GO:0000976">
    <property type="term" value="F:transcription cis-regulatory region binding"/>
    <property type="evidence" value="ECO:0007669"/>
    <property type="project" value="TreeGrafter"/>
</dbReference>
<feature type="compositionally biased region" description="Low complexity" evidence="4">
    <location>
        <begin position="345"/>
        <end position="356"/>
    </location>
</feature>
<dbReference type="PROSITE" id="PS51011">
    <property type="entry name" value="ARID"/>
    <property type="match status" value="1"/>
</dbReference>
<proteinExistence type="predicted"/>
<dbReference type="InterPro" id="IPR001606">
    <property type="entry name" value="ARID_dom"/>
</dbReference>
<evidence type="ECO:0000259" key="5">
    <source>
        <dbReference type="PROSITE" id="PS51011"/>
    </source>
</evidence>
<dbReference type="EMBL" id="ML976002">
    <property type="protein sequence ID" value="KAF1946672.1"/>
    <property type="molecule type" value="Genomic_DNA"/>
</dbReference>
<keyword evidence="7" id="KW-1185">Reference proteome</keyword>
<evidence type="ECO:0000256" key="3">
    <source>
        <dbReference type="ARBA" id="ARBA00023242"/>
    </source>
</evidence>